<dbReference type="AlphaFoldDB" id="A0AB38ZE74"/>
<proteinExistence type="evidence at transcript level"/>
<keyword evidence="7" id="KW-0732">Signal</keyword>
<evidence type="ECO:0000256" key="6">
    <source>
        <dbReference type="PROSITE-ProRule" id="PRU01211"/>
    </source>
</evidence>
<keyword evidence="2 6" id="KW-0479">Metal-binding</keyword>
<keyword evidence="5 6" id="KW-0482">Metalloprotease</keyword>
<keyword evidence="4 6" id="KW-0862">Zinc</keyword>
<dbReference type="PANTHER" id="PTHR10127:SF780">
    <property type="entry name" value="METALLOENDOPEPTIDASE"/>
    <property type="match status" value="1"/>
</dbReference>
<feature type="binding site" evidence="6">
    <location>
        <position position="173"/>
    </location>
    <ligand>
        <name>Zn(2+)</name>
        <dbReference type="ChEBI" id="CHEBI:29105"/>
        <note>catalytic</note>
    </ligand>
</feature>
<keyword evidence="3 6" id="KW-0378">Hydrolase</keyword>
<evidence type="ECO:0000256" key="4">
    <source>
        <dbReference type="ARBA" id="ARBA00022833"/>
    </source>
</evidence>
<dbReference type="SUPFAM" id="SSF55486">
    <property type="entry name" value="Metalloproteases ('zincins'), catalytic domain"/>
    <property type="match status" value="1"/>
</dbReference>
<feature type="signal peptide" evidence="7">
    <location>
        <begin position="1"/>
        <end position="19"/>
    </location>
</feature>
<dbReference type="Pfam" id="PF01400">
    <property type="entry name" value="Astacin"/>
    <property type="match status" value="1"/>
</dbReference>
<dbReference type="SMART" id="SM00235">
    <property type="entry name" value="ZnMc"/>
    <property type="match status" value="1"/>
</dbReference>
<sequence length="281" mass="32352">MLSPFWPVFMITLVGIAQAMPIDEPDYNDDDEQEGYRIVCPGNGMPCHVTGEEEFGIINEGDIIKAIEEIDKEDRNALIDKERHWYKGIVPYIYHEEFSSIDKAKIEVAMEIIEKNTCVKFRPYQQGDNERTVVFITGQSGCRATVGYKMSRKRHNLNLHPSGCLGRVGTIAHEMLHVLGLKHEHARPDRDDYVTVVWNNIKDGHKKNFIKANPKEFTTFNVPYNYLSVMHYPAVSFSKNGEPTIIPKDKDVDIDSLGQRQRVTKLDFEKINLMYNCKNEQ</sequence>
<feature type="binding site" evidence="6">
    <location>
        <position position="177"/>
    </location>
    <ligand>
        <name>Zn(2+)</name>
        <dbReference type="ChEBI" id="CHEBI:29105"/>
        <note>catalytic</note>
    </ligand>
</feature>
<dbReference type="EC" id="3.4.24.-" evidence="7"/>
<evidence type="ECO:0000256" key="2">
    <source>
        <dbReference type="ARBA" id="ARBA00022723"/>
    </source>
</evidence>
<dbReference type="PRINTS" id="PR00480">
    <property type="entry name" value="ASTACIN"/>
</dbReference>
<dbReference type="GO" id="GO:0004222">
    <property type="term" value="F:metalloendopeptidase activity"/>
    <property type="evidence" value="ECO:0007669"/>
    <property type="project" value="UniProtKB-UniRule"/>
</dbReference>
<dbReference type="CDD" id="cd04280">
    <property type="entry name" value="ZnMc_astacin_like"/>
    <property type="match status" value="1"/>
</dbReference>
<dbReference type="PROSITE" id="PS51864">
    <property type="entry name" value="ASTACIN"/>
    <property type="match status" value="1"/>
</dbReference>
<dbReference type="GO" id="GO:0008270">
    <property type="term" value="F:zinc ion binding"/>
    <property type="evidence" value="ECO:0007669"/>
    <property type="project" value="UniProtKB-UniRule"/>
</dbReference>
<dbReference type="InterPro" id="IPR024079">
    <property type="entry name" value="MetalloPept_cat_dom_sf"/>
</dbReference>
<keyword evidence="1 6" id="KW-0645">Protease</keyword>
<dbReference type="InterPro" id="IPR001506">
    <property type="entry name" value="Peptidase_M12A"/>
</dbReference>
<evidence type="ECO:0000256" key="5">
    <source>
        <dbReference type="ARBA" id="ARBA00023049"/>
    </source>
</evidence>
<evidence type="ECO:0000256" key="1">
    <source>
        <dbReference type="ARBA" id="ARBA00022670"/>
    </source>
</evidence>
<evidence type="ECO:0000256" key="7">
    <source>
        <dbReference type="RuleBase" id="RU361183"/>
    </source>
</evidence>
<comment type="caution">
    <text evidence="6">Lacks conserved residue(s) required for the propagation of feature annotation.</text>
</comment>
<keyword evidence="6" id="KW-1015">Disulfide bond</keyword>
<feature type="domain" description="Peptidase M12A" evidence="8">
    <location>
        <begin position="76"/>
        <end position="278"/>
    </location>
</feature>
<feature type="binding site" evidence="6">
    <location>
        <position position="183"/>
    </location>
    <ligand>
        <name>Zn(2+)</name>
        <dbReference type="ChEBI" id="CHEBI:29105"/>
        <note>catalytic</note>
    </ligand>
</feature>
<feature type="active site" evidence="6">
    <location>
        <position position="174"/>
    </location>
</feature>
<feature type="chain" id="PRO_5044047627" description="Metalloendopeptidase" evidence="7">
    <location>
        <begin position="20"/>
        <end position="281"/>
    </location>
</feature>
<evidence type="ECO:0000313" key="9">
    <source>
        <dbReference type="EMBL" id="WXH71710.1"/>
    </source>
</evidence>
<organism evidence="9">
    <name type="scientific">Ectomocoris sp</name>
    <dbReference type="NCBI Taxonomy" id="3104572"/>
    <lineage>
        <taxon>Eukaryota</taxon>
        <taxon>Metazoa</taxon>
        <taxon>Ecdysozoa</taxon>
        <taxon>Arthropoda</taxon>
        <taxon>Hexapoda</taxon>
        <taxon>Insecta</taxon>
        <taxon>Pterygota</taxon>
        <taxon>Neoptera</taxon>
        <taxon>Paraneoptera</taxon>
        <taxon>Hemiptera</taxon>
        <taxon>Heteroptera</taxon>
        <taxon>Panheteroptera</taxon>
        <taxon>Cimicomorpha</taxon>
        <taxon>Reduviidae</taxon>
        <taxon>Peiratinae</taxon>
        <taxon>Ectomocoris</taxon>
    </lineage>
</organism>
<evidence type="ECO:0000256" key="3">
    <source>
        <dbReference type="ARBA" id="ARBA00022801"/>
    </source>
</evidence>
<reference evidence="9" key="1">
    <citation type="submission" date="2024-03" db="EMBL/GenBank/DDBJ databases">
        <authorList>
            <person name="Jin J.A."/>
            <person name="King G.A."/>
            <person name="Walker A."/>
        </authorList>
    </citation>
    <scope>NUCLEOTIDE SEQUENCE</scope>
</reference>
<dbReference type="InterPro" id="IPR034035">
    <property type="entry name" value="Astacin-like_dom"/>
</dbReference>
<dbReference type="PANTHER" id="PTHR10127">
    <property type="entry name" value="DISCOIDIN, CUB, EGF, LAMININ , AND ZINC METALLOPROTEASE DOMAIN CONTAINING"/>
    <property type="match status" value="1"/>
</dbReference>
<dbReference type="EMBL" id="PP510785">
    <property type="protein sequence ID" value="WXH71710.1"/>
    <property type="molecule type" value="mRNA"/>
</dbReference>
<protein>
    <recommendedName>
        <fullName evidence="7">Metalloendopeptidase</fullName>
        <ecNumber evidence="7">3.4.24.-</ecNumber>
    </recommendedName>
</protein>
<dbReference type="GO" id="GO:0006508">
    <property type="term" value="P:proteolysis"/>
    <property type="evidence" value="ECO:0007669"/>
    <property type="project" value="UniProtKB-KW"/>
</dbReference>
<name>A0AB38ZE74_9HEMI</name>
<dbReference type="Gene3D" id="3.40.390.10">
    <property type="entry name" value="Collagenase (Catalytic Domain)"/>
    <property type="match status" value="1"/>
</dbReference>
<accession>A0AB38ZE74</accession>
<feature type="disulfide bond" evidence="6">
    <location>
        <begin position="142"/>
        <end position="164"/>
    </location>
</feature>
<comment type="cofactor">
    <cofactor evidence="6 7">
        <name>Zn(2+)</name>
        <dbReference type="ChEBI" id="CHEBI:29105"/>
    </cofactor>
    <text evidence="6 7">Binds 1 zinc ion per subunit.</text>
</comment>
<dbReference type="InterPro" id="IPR006026">
    <property type="entry name" value="Peptidase_Metallo"/>
</dbReference>
<evidence type="ECO:0000259" key="8">
    <source>
        <dbReference type="PROSITE" id="PS51864"/>
    </source>
</evidence>